<dbReference type="InterPro" id="IPR011011">
    <property type="entry name" value="Znf_FYVE_PHD"/>
</dbReference>
<dbReference type="InterPro" id="IPR004244">
    <property type="entry name" value="Transposase_22"/>
</dbReference>
<sequence length="309" mass="35501">MADNSVCTICQAPIPATRSKLACCECKRLCHPQCVNMTKADVDCIINEGQIWRCPPCSKLRRQSRIAVSAAEEGTASLSQVIFMLDEAREDRKRMEMEFNTSFEFANSKIDDQTKTISNQTLKINECLRLIEDLRKENTSLKRKVSDLETRLEDVEQYSRRNTLEIYGVPEIKNEDVYETVRKVCTALDVNMTREKIDVCHRLGKPKEDTRPAGIIVKFVRREDKFSILAKRKVKRNLSTQDLGFQQKSAVYINESLSPARRKLFAAAREAKKKNGYAYLWVQNGKILMRREQGKPVVKISSLNDLNEL</sequence>
<dbReference type="InterPro" id="IPR013083">
    <property type="entry name" value="Znf_RING/FYVE/PHD"/>
</dbReference>
<keyword evidence="3" id="KW-0862">Zinc</keyword>
<dbReference type="SUPFAM" id="SSF57903">
    <property type="entry name" value="FYVE/PHD zinc finger"/>
    <property type="match status" value="1"/>
</dbReference>
<dbReference type="PROSITE" id="PS50016">
    <property type="entry name" value="ZF_PHD_2"/>
    <property type="match status" value="1"/>
</dbReference>
<keyword evidence="2 4" id="KW-0863">Zinc-finger</keyword>
<reference evidence="7 8" key="1">
    <citation type="journal article" date="2017" name="Gigascience">
        <title>Genome sequence of the small brown planthopper, Laodelphax striatellus.</title>
        <authorList>
            <person name="Zhu J."/>
            <person name="Jiang F."/>
            <person name="Wang X."/>
            <person name="Yang P."/>
            <person name="Bao Y."/>
            <person name="Zhao W."/>
            <person name="Wang W."/>
            <person name="Lu H."/>
            <person name="Wang Q."/>
            <person name="Cui N."/>
            <person name="Li J."/>
            <person name="Chen X."/>
            <person name="Luo L."/>
            <person name="Yu J."/>
            <person name="Kang L."/>
            <person name="Cui F."/>
        </authorList>
    </citation>
    <scope>NUCLEOTIDE SEQUENCE [LARGE SCALE GENOMIC DNA]</scope>
    <source>
        <strain evidence="7">Lst14</strain>
    </source>
</reference>
<dbReference type="CDD" id="cd15489">
    <property type="entry name" value="PHD_SF"/>
    <property type="match status" value="1"/>
</dbReference>
<evidence type="ECO:0000256" key="5">
    <source>
        <dbReference type="SAM" id="Coils"/>
    </source>
</evidence>
<evidence type="ECO:0000313" key="8">
    <source>
        <dbReference type="Proteomes" id="UP000291343"/>
    </source>
</evidence>
<evidence type="ECO:0000256" key="2">
    <source>
        <dbReference type="ARBA" id="ARBA00022771"/>
    </source>
</evidence>
<keyword evidence="8" id="KW-1185">Reference proteome</keyword>
<dbReference type="STRING" id="195883.A0A482WFG4"/>
<accession>A0A482WFG4</accession>
<dbReference type="Pfam" id="PF25298">
    <property type="entry name" value="Baculo_FP_2nd"/>
    <property type="match status" value="1"/>
</dbReference>
<dbReference type="EMBL" id="QKKF02037835">
    <property type="protein sequence ID" value="RZF31931.1"/>
    <property type="molecule type" value="Genomic_DNA"/>
</dbReference>
<protein>
    <recommendedName>
        <fullName evidence="6">PHD-type domain-containing protein</fullName>
    </recommendedName>
</protein>
<feature type="coiled-coil region" evidence="5">
    <location>
        <begin position="117"/>
        <end position="158"/>
    </location>
</feature>
<proteinExistence type="predicted"/>
<dbReference type="AlphaFoldDB" id="A0A482WFG4"/>
<evidence type="ECO:0000256" key="4">
    <source>
        <dbReference type="PROSITE-ProRule" id="PRU00146"/>
    </source>
</evidence>
<dbReference type="Gene3D" id="3.30.70.1820">
    <property type="entry name" value="L1 transposable element, RRM domain"/>
    <property type="match status" value="1"/>
</dbReference>
<dbReference type="GO" id="GO:0008270">
    <property type="term" value="F:zinc ion binding"/>
    <property type="evidence" value="ECO:0007669"/>
    <property type="project" value="UniProtKB-KW"/>
</dbReference>
<keyword evidence="1" id="KW-0479">Metal-binding</keyword>
<gene>
    <name evidence="7" type="ORF">LSTR_LSTR011528</name>
</gene>
<comment type="caution">
    <text evidence="7">The sequence shown here is derived from an EMBL/GenBank/DDBJ whole genome shotgun (WGS) entry which is preliminary data.</text>
</comment>
<evidence type="ECO:0000313" key="7">
    <source>
        <dbReference type="EMBL" id="RZF31931.1"/>
    </source>
</evidence>
<evidence type="ECO:0000259" key="6">
    <source>
        <dbReference type="PROSITE" id="PS50016"/>
    </source>
</evidence>
<dbReference type="InterPro" id="IPR019787">
    <property type="entry name" value="Znf_PHD-finger"/>
</dbReference>
<dbReference type="Proteomes" id="UP000291343">
    <property type="component" value="Unassembled WGS sequence"/>
</dbReference>
<keyword evidence="5" id="KW-0175">Coiled coil</keyword>
<dbReference type="InterPro" id="IPR057251">
    <property type="entry name" value="FP_C"/>
</dbReference>
<dbReference type="PANTHER" id="PTHR11505">
    <property type="entry name" value="L1 TRANSPOSABLE ELEMENT-RELATED"/>
    <property type="match status" value="1"/>
</dbReference>
<evidence type="ECO:0000256" key="3">
    <source>
        <dbReference type="ARBA" id="ARBA00022833"/>
    </source>
</evidence>
<organism evidence="7 8">
    <name type="scientific">Laodelphax striatellus</name>
    <name type="common">Small brown planthopper</name>
    <name type="synonym">Delphax striatella</name>
    <dbReference type="NCBI Taxonomy" id="195883"/>
    <lineage>
        <taxon>Eukaryota</taxon>
        <taxon>Metazoa</taxon>
        <taxon>Ecdysozoa</taxon>
        <taxon>Arthropoda</taxon>
        <taxon>Hexapoda</taxon>
        <taxon>Insecta</taxon>
        <taxon>Pterygota</taxon>
        <taxon>Neoptera</taxon>
        <taxon>Paraneoptera</taxon>
        <taxon>Hemiptera</taxon>
        <taxon>Auchenorrhyncha</taxon>
        <taxon>Fulgoroidea</taxon>
        <taxon>Delphacidae</taxon>
        <taxon>Criomorphinae</taxon>
        <taxon>Laodelphax</taxon>
    </lineage>
</organism>
<dbReference type="Gene3D" id="3.30.40.10">
    <property type="entry name" value="Zinc/RING finger domain, C3HC4 (zinc finger)"/>
    <property type="match status" value="1"/>
</dbReference>
<dbReference type="SMR" id="A0A482WFG4"/>
<dbReference type="OrthoDB" id="10069224at2759"/>
<evidence type="ECO:0000256" key="1">
    <source>
        <dbReference type="ARBA" id="ARBA00022723"/>
    </source>
</evidence>
<name>A0A482WFG4_LAOST</name>
<dbReference type="InterPro" id="IPR004941">
    <property type="entry name" value="FP_N"/>
</dbReference>
<dbReference type="InParanoid" id="A0A482WFG4"/>
<feature type="domain" description="PHD-type" evidence="6">
    <location>
        <begin position="4"/>
        <end position="60"/>
    </location>
</feature>
<dbReference type="Pfam" id="PF03258">
    <property type="entry name" value="Baculo_FP"/>
    <property type="match status" value="1"/>
</dbReference>